<evidence type="ECO:0000256" key="8">
    <source>
        <dbReference type="ARBA" id="ARBA00022723"/>
    </source>
</evidence>
<dbReference type="GO" id="GO:0046872">
    <property type="term" value="F:metal ion binding"/>
    <property type="evidence" value="ECO:0007669"/>
    <property type="project" value="UniProtKB-KW"/>
</dbReference>
<dbReference type="GO" id="GO:0005737">
    <property type="term" value="C:cytoplasm"/>
    <property type="evidence" value="ECO:0007669"/>
    <property type="project" value="UniProtKB-SubCell"/>
</dbReference>
<feature type="binding site" evidence="16">
    <location>
        <position position="237"/>
    </location>
    <ligand>
        <name>S-adenosyl-L-methionine</name>
        <dbReference type="ChEBI" id="CHEBI:59789"/>
        <label>2</label>
    </ligand>
</feature>
<feature type="binding site" evidence="17">
    <location>
        <position position="56"/>
    </location>
    <ligand>
        <name>[4Fe-4S] cluster</name>
        <dbReference type="ChEBI" id="CHEBI:49883"/>
        <note>4Fe-4S-S-AdoMet</note>
    </ligand>
</feature>
<comment type="similarity">
    <text evidence="3 15">Belongs to the anaerobic coproporphyrinogen-III oxidase family.</text>
</comment>
<feature type="binding site" evidence="16">
    <location>
        <position position="203"/>
    </location>
    <ligand>
        <name>S-adenosyl-L-methionine</name>
        <dbReference type="ChEBI" id="CHEBI:59789"/>
        <label>2</label>
    </ligand>
</feature>
<comment type="caution">
    <text evidence="19">The sequence shown here is derived from an EMBL/GenBank/DDBJ whole genome shotgun (WGS) entry which is preliminary data.</text>
</comment>
<evidence type="ECO:0000256" key="12">
    <source>
        <dbReference type="ARBA" id="ARBA00023244"/>
    </source>
</evidence>
<dbReference type="InterPro" id="IPR058240">
    <property type="entry name" value="rSAM_sf"/>
</dbReference>
<comment type="cofactor">
    <cofactor evidence="15 17">
        <name>[4Fe-4S] cluster</name>
        <dbReference type="ChEBI" id="CHEBI:49883"/>
    </cofactor>
    <text evidence="15 17">Binds 1 [4Fe-4S] cluster. The cluster is coordinated with 3 cysteines and an exchangeable S-adenosyl-L-methionine.</text>
</comment>
<dbReference type="SUPFAM" id="SSF102114">
    <property type="entry name" value="Radical SAM enzymes"/>
    <property type="match status" value="1"/>
</dbReference>
<feature type="binding site" evidence="16">
    <location>
        <position position="178"/>
    </location>
    <ligand>
        <name>S-adenosyl-L-methionine</name>
        <dbReference type="ChEBI" id="CHEBI:59789"/>
        <label>2</label>
    </ligand>
</feature>
<feature type="binding site" evidence="17">
    <location>
        <position position="63"/>
    </location>
    <ligand>
        <name>[4Fe-4S] cluster</name>
        <dbReference type="ChEBI" id="CHEBI:49883"/>
        <note>4Fe-4S-S-AdoMet</note>
    </ligand>
</feature>
<dbReference type="SMART" id="SM00729">
    <property type="entry name" value="Elp3"/>
    <property type="match status" value="1"/>
</dbReference>
<keyword evidence="6 15" id="KW-0963">Cytoplasm</keyword>
<dbReference type="AlphaFoldDB" id="A0A9X1ITA7"/>
<dbReference type="NCBIfam" id="TIGR00538">
    <property type="entry name" value="hemN"/>
    <property type="match status" value="1"/>
</dbReference>
<dbReference type="SFLD" id="SFLDS00029">
    <property type="entry name" value="Radical_SAM"/>
    <property type="match status" value="1"/>
</dbReference>
<dbReference type="PANTHER" id="PTHR13932:SF6">
    <property type="entry name" value="OXYGEN-INDEPENDENT COPROPORPHYRINOGEN III OXIDASE"/>
    <property type="match status" value="1"/>
</dbReference>
<name>A0A9X1ITA7_9SPHN</name>
<evidence type="ECO:0000256" key="2">
    <source>
        <dbReference type="ARBA" id="ARBA00004785"/>
    </source>
</evidence>
<comment type="catalytic activity">
    <reaction evidence="14 15">
        <text>coproporphyrinogen III + 2 S-adenosyl-L-methionine = protoporphyrinogen IX + 2 5'-deoxyadenosine + 2 L-methionine + 2 CO2</text>
        <dbReference type="Rhea" id="RHEA:15425"/>
        <dbReference type="ChEBI" id="CHEBI:16526"/>
        <dbReference type="ChEBI" id="CHEBI:17319"/>
        <dbReference type="ChEBI" id="CHEBI:57307"/>
        <dbReference type="ChEBI" id="CHEBI:57309"/>
        <dbReference type="ChEBI" id="CHEBI:57844"/>
        <dbReference type="ChEBI" id="CHEBI:59789"/>
        <dbReference type="EC" id="1.3.98.3"/>
    </reaction>
</comment>
<evidence type="ECO:0000259" key="18">
    <source>
        <dbReference type="PROSITE" id="PS51918"/>
    </source>
</evidence>
<dbReference type="InterPro" id="IPR034505">
    <property type="entry name" value="Coproporphyrinogen-III_oxidase"/>
</dbReference>
<dbReference type="InterPro" id="IPR004558">
    <property type="entry name" value="Coprogen_oxidase_HemN"/>
</dbReference>
<dbReference type="GO" id="GO:0051989">
    <property type="term" value="F:coproporphyrinogen dehydrogenase activity"/>
    <property type="evidence" value="ECO:0007669"/>
    <property type="project" value="UniProtKB-EC"/>
</dbReference>
<feature type="binding site" evidence="17">
    <location>
        <position position="60"/>
    </location>
    <ligand>
        <name>[4Fe-4S] cluster</name>
        <dbReference type="ChEBI" id="CHEBI:49883"/>
        <note>4Fe-4S-S-AdoMet</note>
    </ligand>
</feature>
<evidence type="ECO:0000256" key="7">
    <source>
        <dbReference type="ARBA" id="ARBA00022691"/>
    </source>
</evidence>
<dbReference type="EMBL" id="JAHGAW010000014">
    <property type="protein sequence ID" value="MBT2189029.1"/>
    <property type="molecule type" value="Genomic_DNA"/>
</dbReference>
<dbReference type="InterPro" id="IPR007197">
    <property type="entry name" value="rSAM"/>
</dbReference>
<dbReference type="PANTHER" id="PTHR13932">
    <property type="entry name" value="COPROPORPHYRINIGEN III OXIDASE"/>
    <property type="match status" value="1"/>
</dbReference>
<evidence type="ECO:0000256" key="17">
    <source>
        <dbReference type="PIRSR" id="PIRSR000167-2"/>
    </source>
</evidence>
<evidence type="ECO:0000256" key="11">
    <source>
        <dbReference type="ARBA" id="ARBA00023014"/>
    </source>
</evidence>
<dbReference type="CDD" id="cd01335">
    <property type="entry name" value="Radical_SAM"/>
    <property type="match status" value="1"/>
</dbReference>
<keyword evidence="9 15" id="KW-0560">Oxidoreductase</keyword>
<feature type="binding site" evidence="16">
    <location>
        <position position="166"/>
    </location>
    <ligand>
        <name>S-adenosyl-L-methionine</name>
        <dbReference type="ChEBI" id="CHEBI:59789"/>
        <label>2</label>
    </ligand>
</feature>
<keyword evidence="8 15" id="KW-0479">Metal-binding</keyword>
<comment type="subcellular location">
    <subcellularLocation>
        <location evidence="1 15">Cytoplasm</location>
    </subcellularLocation>
</comment>
<feature type="binding site" evidence="16">
    <location>
        <position position="107"/>
    </location>
    <ligand>
        <name>S-adenosyl-L-methionine</name>
        <dbReference type="ChEBI" id="CHEBI:59789"/>
        <label>1</label>
    </ligand>
</feature>
<evidence type="ECO:0000256" key="3">
    <source>
        <dbReference type="ARBA" id="ARBA00005493"/>
    </source>
</evidence>
<keyword evidence="20" id="KW-1185">Reference proteome</keyword>
<dbReference type="SFLD" id="SFLDG01065">
    <property type="entry name" value="anaerobic_coproporphyrinogen-I"/>
    <property type="match status" value="1"/>
</dbReference>
<evidence type="ECO:0000256" key="1">
    <source>
        <dbReference type="ARBA" id="ARBA00004496"/>
    </source>
</evidence>
<comment type="function">
    <text evidence="13">Involved in the heme biosynthesis. Catalyzes the anaerobic oxidative decarboxylation of propionate groups of rings A and B of coproporphyrinogen III to yield the vinyl groups in protoporphyrinogen IX.</text>
</comment>
<keyword evidence="7 15" id="KW-0949">S-adenosyl-L-methionine</keyword>
<evidence type="ECO:0000256" key="5">
    <source>
        <dbReference type="ARBA" id="ARBA00022485"/>
    </source>
</evidence>
<evidence type="ECO:0000256" key="6">
    <source>
        <dbReference type="ARBA" id="ARBA00022490"/>
    </source>
</evidence>
<feature type="binding site" evidence="16">
    <location>
        <position position="50"/>
    </location>
    <ligand>
        <name>S-adenosyl-L-methionine</name>
        <dbReference type="ChEBI" id="CHEBI:59789"/>
        <label>1</label>
    </ligand>
</feature>
<dbReference type="Gene3D" id="1.10.10.920">
    <property type="match status" value="1"/>
</dbReference>
<evidence type="ECO:0000256" key="13">
    <source>
        <dbReference type="ARBA" id="ARBA00024295"/>
    </source>
</evidence>
<dbReference type="Gene3D" id="3.80.30.20">
    <property type="entry name" value="tm_1862 like domain"/>
    <property type="match status" value="1"/>
</dbReference>
<dbReference type="Proteomes" id="UP001138757">
    <property type="component" value="Unassembled WGS sequence"/>
</dbReference>
<dbReference type="GO" id="GO:0006782">
    <property type="term" value="P:protoporphyrinogen IX biosynthetic process"/>
    <property type="evidence" value="ECO:0007669"/>
    <property type="project" value="TreeGrafter"/>
</dbReference>
<evidence type="ECO:0000256" key="14">
    <source>
        <dbReference type="ARBA" id="ARBA00048321"/>
    </source>
</evidence>
<keyword evidence="10 15" id="KW-0408">Iron</keyword>
<dbReference type="PROSITE" id="PS51918">
    <property type="entry name" value="RADICAL_SAM"/>
    <property type="match status" value="1"/>
</dbReference>
<evidence type="ECO:0000313" key="19">
    <source>
        <dbReference type="EMBL" id="MBT2189029.1"/>
    </source>
</evidence>
<comment type="pathway">
    <text evidence="2 15">Porphyrin-containing compound metabolism; protoporphyrin-IX biosynthesis; protoporphyrinogen-IX from coproporphyrinogen-III (AdoMet route): step 1/1.</text>
</comment>
<gene>
    <name evidence="19" type="primary">hemN</name>
    <name evidence="19" type="ORF">KK488_18945</name>
</gene>
<evidence type="ECO:0000256" key="15">
    <source>
        <dbReference type="PIRNR" id="PIRNR000167"/>
    </source>
</evidence>
<organism evidence="19 20">
    <name type="scientific">Sphingobium nicotianae</name>
    <dbReference type="NCBI Taxonomy" id="2782607"/>
    <lineage>
        <taxon>Bacteria</taxon>
        <taxon>Pseudomonadati</taxon>
        <taxon>Pseudomonadota</taxon>
        <taxon>Alphaproteobacteria</taxon>
        <taxon>Sphingomonadales</taxon>
        <taxon>Sphingomonadaceae</taxon>
        <taxon>Sphingobium</taxon>
    </lineage>
</organism>
<keyword evidence="11 15" id="KW-0411">Iron-sulfur</keyword>
<evidence type="ECO:0000256" key="16">
    <source>
        <dbReference type="PIRSR" id="PIRSR000167-1"/>
    </source>
</evidence>
<dbReference type="GO" id="GO:0004109">
    <property type="term" value="F:coproporphyrinogen oxidase activity"/>
    <property type="evidence" value="ECO:0007669"/>
    <property type="project" value="InterPro"/>
</dbReference>
<comment type="subunit">
    <text evidence="4">Monomer.</text>
</comment>
<feature type="binding site" evidence="16">
    <location>
        <position position="139"/>
    </location>
    <ligand>
        <name>S-adenosyl-L-methionine</name>
        <dbReference type="ChEBI" id="CHEBI:59789"/>
        <label>1</label>
    </ligand>
</feature>
<feature type="binding site" evidence="16">
    <location>
        <position position="323"/>
    </location>
    <ligand>
        <name>S-adenosyl-L-methionine</name>
        <dbReference type="ChEBI" id="CHEBI:59789"/>
        <label>1</label>
    </ligand>
</feature>
<dbReference type="EC" id="1.3.98.3" evidence="15"/>
<evidence type="ECO:0000256" key="9">
    <source>
        <dbReference type="ARBA" id="ARBA00023002"/>
    </source>
</evidence>
<feature type="binding site" evidence="16">
    <location>
        <begin position="62"/>
        <end position="64"/>
    </location>
    <ligand>
        <name>S-adenosyl-L-methionine</name>
        <dbReference type="ChEBI" id="CHEBI:59789"/>
        <label>2</label>
    </ligand>
</feature>
<dbReference type="GO" id="GO:0051539">
    <property type="term" value="F:4 iron, 4 sulfur cluster binding"/>
    <property type="evidence" value="ECO:0007669"/>
    <property type="project" value="UniProtKB-KW"/>
</dbReference>
<dbReference type="InterPro" id="IPR006638">
    <property type="entry name" value="Elp3/MiaA/NifB-like_rSAM"/>
</dbReference>
<dbReference type="InterPro" id="IPR023404">
    <property type="entry name" value="rSAM_horseshoe"/>
</dbReference>
<keyword evidence="12 15" id="KW-0627">Porphyrin biosynthesis</keyword>
<accession>A0A9X1ITA7</accession>
<evidence type="ECO:0000256" key="10">
    <source>
        <dbReference type="ARBA" id="ARBA00023004"/>
    </source>
</evidence>
<proteinExistence type="inferred from homology"/>
<feature type="domain" description="Radical SAM core" evidence="18">
    <location>
        <begin position="41"/>
        <end position="274"/>
    </location>
</feature>
<dbReference type="PIRSF" id="PIRSF000167">
    <property type="entry name" value="HemN"/>
    <property type="match status" value="1"/>
</dbReference>
<protein>
    <recommendedName>
        <fullName evidence="15">Coproporphyrinogen-III oxidase</fullName>
        <ecNumber evidence="15">1.3.98.3</ecNumber>
    </recommendedName>
</protein>
<sequence length="440" mass="48644">MWFYHPDLLARPVPRYTSYPTAAEFTDAIAAVDQAEALEAVTPGQSVSLYVHIPFCQQICWYCGCNTGRANREQRLASYLDALCEEIRTVSTRLGDRGRIDRIAFGGGSPNALAPEQFTRLLQDLIEGFGAERPILSIELDPRTYTAPWAATLRASGVSRASLGVQTFDPAIQAAIGRVQPREMIADTVDSLRASGVTSINFDLIYGLPDQDRGHLDATLDETLALRPERIALFGYAHVPHLLPRQRRIAADHLPDQAERFAMAELGHHRLTGAGYVPIGFDHFALPHDDIAIARAEGRLHRNFQGFTEDDAQVLIGLGATAISQFPDLIVQNEKNSGRYRMRAGAGQLCAERGIERDSVEQARSHIIEALLCERAATVDAFLDDPGVTERLWPFLHRGLARLIQGRLQVTAEGRPYSRVIASIFDRHRGAATQRFSTAI</sequence>
<reference evidence="19" key="1">
    <citation type="submission" date="2021-05" db="EMBL/GenBank/DDBJ databases">
        <title>Genome of Sphingobium sp. strain.</title>
        <authorList>
            <person name="Fan R."/>
        </authorList>
    </citation>
    <scope>NUCLEOTIDE SEQUENCE</scope>
    <source>
        <strain evidence="19">H33</strain>
    </source>
</reference>
<dbReference type="RefSeq" id="WP_214625287.1">
    <property type="nucleotide sequence ID" value="NZ_JAHGAW010000014.1"/>
</dbReference>
<keyword evidence="5 15" id="KW-0004">4Fe-4S</keyword>
<evidence type="ECO:0000313" key="20">
    <source>
        <dbReference type="Proteomes" id="UP001138757"/>
    </source>
</evidence>
<dbReference type="Pfam" id="PF04055">
    <property type="entry name" value="Radical_SAM"/>
    <property type="match status" value="1"/>
</dbReference>
<evidence type="ECO:0000256" key="4">
    <source>
        <dbReference type="ARBA" id="ARBA00011245"/>
    </source>
</evidence>